<feature type="region of interest" description="Disordered" evidence="4">
    <location>
        <begin position="719"/>
        <end position="755"/>
    </location>
</feature>
<comment type="similarity">
    <text evidence="1">Belongs to the Mg-chelatase subunits D/I family.</text>
</comment>
<feature type="compositionally biased region" description="Acidic residues" evidence="4">
    <location>
        <begin position="349"/>
        <end position="398"/>
    </location>
</feature>
<dbReference type="InterPro" id="IPR036465">
    <property type="entry name" value="vWFA_dom_sf"/>
</dbReference>
<feature type="compositionally biased region" description="Acidic residues" evidence="4">
    <location>
        <begin position="410"/>
        <end position="431"/>
    </location>
</feature>
<dbReference type="Pfam" id="PF01078">
    <property type="entry name" value="Mg_chelatase"/>
    <property type="match status" value="1"/>
</dbReference>
<sequence>MLDEGSDKNPPTPAAEFDDVVGQTELKRALSAVGANGDLAGALVRGEKGTGKSTLARALASYLPEQRVVADCRYGCPPDVPSRQCPSCRRRASLPVAVRPAPFVTLPLGATREAVVGSLSVADALDGDAAFDPGLLARANRGVLYVDEVNLLDDHLVDVVLDAAASGVNTVERDGVSLTHPAEFTLIGTMNPEEGALRPQLRDRFDLAVDVTGLDATEDRMAVVDRALDRDAEGDSAAEAASDTPGDTPTDPAFADPAAAIADARERLGSVTLPDSFVRDLVELCRDAGVDGHRADIAAARCARTLAALDGRTRVIEGDVREAASFALPHRLRTDPFEESADAEDLIDEHLGDDDPESGEGDAGDDTDGTADGETDEREDEADGSDGDETDSGDESDGSGERDGAHDGRDEGDERDDRGDDADAASDDDGETDRRDGDSRGEPEASADEIAANDRHSDPHDESADSSDEDGDSPDESEDGSEEATPLVPGSDRVGVGDAVAPEVEAPEAGASVAGDETGRSNADPSPRGTGPRVRTERATSADRIDAGASVRAAAERGGKRVEERDLRRSVRAGSAETLVCFAVDASASMSGPMRAAKGAAIDLLRDSYEHRDAVALVAFAGNDAGVLLPPTDDVGRAARHLKELPTGDRTPLAAGVDAAADAIARANADASLAVVVTDGGANGAERPTAAVREAGGRLREAADRTLVVDAGDAEGVVPTLLDSTGGERVPLSALSAERVDRELGGTGERETRNR</sequence>
<dbReference type="EMBL" id="JBHUDB010000011">
    <property type="protein sequence ID" value="MFD1571384.1"/>
    <property type="molecule type" value="Genomic_DNA"/>
</dbReference>
<keyword evidence="2" id="KW-0547">Nucleotide-binding</keyword>
<feature type="region of interest" description="Disordered" evidence="4">
    <location>
        <begin position="229"/>
        <end position="252"/>
    </location>
</feature>
<feature type="compositionally biased region" description="Basic and acidic residues" evidence="4">
    <location>
        <begin position="399"/>
        <end position="409"/>
    </location>
</feature>
<accession>A0ABD6C384</accession>
<feature type="compositionally biased region" description="Basic and acidic residues" evidence="4">
    <location>
        <begin position="432"/>
        <end position="443"/>
    </location>
</feature>
<dbReference type="Proteomes" id="UP001597185">
    <property type="component" value="Unassembled WGS sequence"/>
</dbReference>
<evidence type="ECO:0000256" key="4">
    <source>
        <dbReference type="SAM" id="MobiDB-lite"/>
    </source>
</evidence>
<evidence type="ECO:0000313" key="6">
    <source>
        <dbReference type="EMBL" id="MFD1571384.1"/>
    </source>
</evidence>
<dbReference type="Pfam" id="PF17863">
    <property type="entry name" value="AAA_lid_2"/>
    <property type="match status" value="1"/>
</dbReference>
<feature type="compositionally biased region" description="Basic and acidic residues" evidence="4">
    <location>
        <begin position="452"/>
        <end position="463"/>
    </location>
</feature>
<dbReference type="PANTHER" id="PTHR35023">
    <property type="entry name" value="CHELATASE-RELATED"/>
    <property type="match status" value="1"/>
</dbReference>
<name>A0ABD6C384_9EURY</name>
<dbReference type="Pfam" id="PF13519">
    <property type="entry name" value="VWA_2"/>
    <property type="match status" value="1"/>
</dbReference>
<dbReference type="RefSeq" id="WP_256417636.1">
    <property type="nucleotide sequence ID" value="NZ_JANHDL010000003.1"/>
</dbReference>
<dbReference type="SUPFAM" id="SSF52540">
    <property type="entry name" value="P-loop containing nucleoside triphosphate hydrolases"/>
    <property type="match status" value="1"/>
</dbReference>
<evidence type="ECO:0000259" key="5">
    <source>
        <dbReference type="PROSITE" id="PS50234"/>
    </source>
</evidence>
<keyword evidence="7" id="KW-1185">Reference proteome</keyword>
<dbReference type="Gene3D" id="3.40.50.300">
    <property type="entry name" value="P-loop containing nucleotide triphosphate hydrolases"/>
    <property type="match status" value="1"/>
</dbReference>
<feature type="compositionally biased region" description="Low complexity" evidence="4">
    <location>
        <begin position="235"/>
        <end position="252"/>
    </location>
</feature>
<dbReference type="AlphaFoldDB" id="A0ABD6C384"/>
<evidence type="ECO:0000256" key="3">
    <source>
        <dbReference type="ARBA" id="ARBA00022840"/>
    </source>
</evidence>
<comment type="caution">
    <text evidence="6">The sequence shown here is derived from an EMBL/GenBank/DDBJ whole genome shotgun (WGS) entry which is preliminary data.</text>
</comment>
<feature type="region of interest" description="Disordered" evidence="4">
    <location>
        <begin position="349"/>
        <end position="563"/>
    </location>
</feature>
<dbReference type="InterPro" id="IPR003593">
    <property type="entry name" value="AAA+_ATPase"/>
</dbReference>
<feature type="compositionally biased region" description="Acidic residues" evidence="4">
    <location>
        <begin position="464"/>
        <end position="482"/>
    </location>
</feature>
<proteinExistence type="inferred from homology"/>
<dbReference type="SMART" id="SM00327">
    <property type="entry name" value="VWA"/>
    <property type="match status" value="1"/>
</dbReference>
<dbReference type="Gene3D" id="1.10.8.80">
    <property type="entry name" value="Magnesium chelatase subunit I, C-Terminal domain"/>
    <property type="match status" value="1"/>
</dbReference>
<dbReference type="PANTHER" id="PTHR35023:SF1">
    <property type="entry name" value="MG-PROTOPORPHYRIN IX CHELATASE"/>
    <property type="match status" value="1"/>
</dbReference>
<keyword evidence="3 6" id="KW-0067">ATP-binding</keyword>
<organism evidence="6 7">
    <name type="scientific">Halorubrum laminariae</name>
    <dbReference type="NCBI Taxonomy" id="1433523"/>
    <lineage>
        <taxon>Archaea</taxon>
        <taxon>Methanobacteriati</taxon>
        <taxon>Methanobacteriota</taxon>
        <taxon>Stenosarchaea group</taxon>
        <taxon>Halobacteria</taxon>
        <taxon>Halobacteriales</taxon>
        <taxon>Haloferacaceae</taxon>
        <taxon>Halorubrum</taxon>
    </lineage>
</organism>
<feature type="domain" description="VWFA" evidence="5">
    <location>
        <begin position="579"/>
        <end position="721"/>
    </location>
</feature>
<feature type="compositionally biased region" description="Basic and acidic residues" evidence="4">
    <location>
        <begin position="738"/>
        <end position="755"/>
    </location>
</feature>
<dbReference type="PROSITE" id="PS50234">
    <property type="entry name" value="VWFA"/>
    <property type="match status" value="1"/>
</dbReference>
<feature type="compositionally biased region" description="Basic and acidic residues" evidence="4">
    <location>
        <begin position="534"/>
        <end position="546"/>
    </location>
</feature>
<dbReference type="CDD" id="cd00009">
    <property type="entry name" value="AAA"/>
    <property type="match status" value="1"/>
</dbReference>
<evidence type="ECO:0000256" key="1">
    <source>
        <dbReference type="ARBA" id="ARBA00005799"/>
    </source>
</evidence>
<dbReference type="SMART" id="SM00382">
    <property type="entry name" value="AAA"/>
    <property type="match status" value="1"/>
</dbReference>
<feature type="compositionally biased region" description="Basic and acidic residues" evidence="4">
    <location>
        <begin position="554"/>
        <end position="563"/>
    </location>
</feature>
<dbReference type="InterPro" id="IPR000523">
    <property type="entry name" value="Mg_chelatse_chII-like_cat_dom"/>
</dbReference>
<dbReference type="InterPro" id="IPR027417">
    <property type="entry name" value="P-loop_NTPase"/>
</dbReference>
<gene>
    <name evidence="6" type="ORF">ACFR9T_12450</name>
</gene>
<dbReference type="Gene3D" id="3.40.50.410">
    <property type="entry name" value="von Willebrand factor, type A domain"/>
    <property type="match status" value="1"/>
</dbReference>
<dbReference type="SUPFAM" id="SSF53300">
    <property type="entry name" value="vWA-like"/>
    <property type="match status" value="1"/>
</dbReference>
<dbReference type="InterPro" id="IPR052989">
    <property type="entry name" value="Mg-chelatase_DI-like"/>
</dbReference>
<dbReference type="InterPro" id="IPR002035">
    <property type="entry name" value="VWF_A"/>
</dbReference>
<feature type="compositionally biased region" description="Low complexity" evidence="4">
    <location>
        <begin position="494"/>
        <end position="515"/>
    </location>
</feature>
<dbReference type="GO" id="GO:0005524">
    <property type="term" value="F:ATP binding"/>
    <property type="evidence" value="ECO:0007669"/>
    <property type="project" value="UniProtKB-KW"/>
</dbReference>
<evidence type="ECO:0000256" key="2">
    <source>
        <dbReference type="ARBA" id="ARBA00022741"/>
    </source>
</evidence>
<reference evidence="6 7" key="1">
    <citation type="journal article" date="2019" name="Int. J. Syst. Evol. Microbiol.">
        <title>The Global Catalogue of Microorganisms (GCM) 10K type strain sequencing project: providing services to taxonomists for standard genome sequencing and annotation.</title>
        <authorList>
            <consortium name="The Broad Institute Genomics Platform"/>
            <consortium name="The Broad Institute Genome Sequencing Center for Infectious Disease"/>
            <person name="Wu L."/>
            <person name="Ma J."/>
        </authorList>
    </citation>
    <scope>NUCLEOTIDE SEQUENCE [LARGE SCALE GENOMIC DNA]</scope>
    <source>
        <strain evidence="6 7">CGMCC 1.12689</strain>
    </source>
</reference>
<evidence type="ECO:0000313" key="7">
    <source>
        <dbReference type="Proteomes" id="UP001597185"/>
    </source>
</evidence>
<protein>
    <submittedName>
        <fullName evidence="6">ATP-binding protein</fullName>
    </submittedName>
</protein>
<dbReference type="InterPro" id="IPR041628">
    <property type="entry name" value="ChlI/MoxR_AAA_lid"/>
</dbReference>